<dbReference type="Gene3D" id="3.30.530.20">
    <property type="match status" value="1"/>
</dbReference>
<reference evidence="3 4" key="1">
    <citation type="submission" date="2019-03" db="EMBL/GenBank/DDBJ databases">
        <title>Luteimonas zhaokaii sp.nov., isolated from the rectal contents of Plateau pika in Yushu, Qinghai Province, China.</title>
        <authorList>
            <person name="Zhang G."/>
        </authorList>
    </citation>
    <scope>NUCLEOTIDE SEQUENCE [LARGE SCALE GENOMIC DNA]</scope>
    <source>
        <strain evidence="3 4">B9</strain>
    </source>
</reference>
<gene>
    <name evidence="3" type="ORF">E2F46_08020</name>
</gene>
<dbReference type="RefSeq" id="WP_133321552.1">
    <property type="nucleotide sequence ID" value="NZ_SMTF01000004.1"/>
</dbReference>
<dbReference type="Pfam" id="PF08327">
    <property type="entry name" value="AHSA1"/>
    <property type="match status" value="1"/>
</dbReference>
<dbReference type="CDD" id="cd08895">
    <property type="entry name" value="SRPBCC_CalC_Aha1-like_2"/>
    <property type="match status" value="1"/>
</dbReference>
<accession>A0A4R5TVK4</accession>
<evidence type="ECO:0000313" key="4">
    <source>
        <dbReference type="Proteomes" id="UP000294796"/>
    </source>
</evidence>
<sequence>MSDNTAPGTVRLHRVLRAPPERVYRAFLDPDAMVKWLPPHGFTGKVHAMDARVGGGYRMSFTNFSTGSSHAFGGTYVELVDNELLRYTDQFDNPGLPGQMQVTIALKKSVAGTELNVVQEGIPAAIPVDFCYQGWQESLELLARLVEPEIPDGA</sequence>
<dbReference type="InterPro" id="IPR013538">
    <property type="entry name" value="ASHA1/2-like_C"/>
</dbReference>
<dbReference type="Proteomes" id="UP000294796">
    <property type="component" value="Unassembled WGS sequence"/>
</dbReference>
<feature type="domain" description="Activator of Hsp90 ATPase homologue 1/2-like C-terminal" evidence="2">
    <location>
        <begin position="17"/>
        <end position="147"/>
    </location>
</feature>
<keyword evidence="4" id="KW-1185">Reference proteome</keyword>
<evidence type="ECO:0000256" key="1">
    <source>
        <dbReference type="ARBA" id="ARBA00006817"/>
    </source>
</evidence>
<comment type="similarity">
    <text evidence="1">Belongs to the AHA1 family.</text>
</comment>
<proteinExistence type="inferred from homology"/>
<organism evidence="3 4">
    <name type="scientific">Luteimonas aestuarii</name>
    <dbReference type="NCBI Taxonomy" id="453837"/>
    <lineage>
        <taxon>Bacteria</taxon>
        <taxon>Pseudomonadati</taxon>
        <taxon>Pseudomonadota</taxon>
        <taxon>Gammaproteobacteria</taxon>
        <taxon>Lysobacterales</taxon>
        <taxon>Lysobacteraceae</taxon>
        <taxon>Luteimonas</taxon>
    </lineage>
</organism>
<evidence type="ECO:0000313" key="3">
    <source>
        <dbReference type="EMBL" id="TDK25100.1"/>
    </source>
</evidence>
<dbReference type="SUPFAM" id="SSF55961">
    <property type="entry name" value="Bet v1-like"/>
    <property type="match status" value="1"/>
</dbReference>
<name>A0A4R5TVK4_9GAMM</name>
<comment type="caution">
    <text evidence="3">The sequence shown here is derived from an EMBL/GenBank/DDBJ whole genome shotgun (WGS) entry which is preliminary data.</text>
</comment>
<dbReference type="OrthoDB" id="9786557at2"/>
<protein>
    <submittedName>
        <fullName evidence="3">Polyketide cyclase</fullName>
    </submittedName>
</protein>
<evidence type="ECO:0000259" key="2">
    <source>
        <dbReference type="Pfam" id="PF08327"/>
    </source>
</evidence>
<dbReference type="EMBL" id="SMTF01000004">
    <property type="protein sequence ID" value="TDK25100.1"/>
    <property type="molecule type" value="Genomic_DNA"/>
</dbReference>
<dbReference type="AlphaFoldDB" id="A0A4R5TVK4"/>
<dbReference type="InterPro" id="IPR023393">
    <property type="entry name" value="START-like_dom_sf"/>
</dbReference>